<reference evidence="17" key="1">
    <citation type="journal article" date="2018" name="DNA Res.">
        <title>Multiple hybrid de novo genome assembly of finger millet, an orphan allotetraploid crop.</title>
        <authorList>
            <person name="Hatakeyama M."/>
            <person name="Aluri S."/>
            <person name="Balachadran M.T."/>
            <person name="Sivarajan S.R."/>
            <person name="Patrignani A."/>
            <person name="Gruter S."/>
            <person name="Poveda L."/>
            <person name="Shimizu-Inatsugi R."/>
            <person name="Baeten J."/>
            <person name="Francoijs K.J."/>
            <person name="Nataraja K.N."/>
            <person name="Reddy Y.A.N."/>
            <person name="Phadnis S."/>
            <person name="Ravikumar R.L."/>
            <person name="Schlapbach R."/>
            <person name="Sreeman S.M."/>
            <person name="Shimizu K.K."/>
        </authorList>
    </citation>
    <scope>NUCLEOTIDE SEQUENCE</scope>
</reference>
<evidence type="ECO:0000256" key="1">
    <source>
        <dbReference type="ARBA" id="ARBA00000900"/>
    </source>
</evidence>
<keyword evidence="10" id="KW-0862">Zinc</keyword>
<evidence type="ECO:0000256" key="13">
    <source>
        <dbReference type="ARBA" id="ARBA00024209"/>
    </source>
</evidence>
<dbReference type="GO" id="GO:0061630">
    <property type="term" value="F:ubiquitin protein ligase activity"/>
    <property type="evidence" value="ECO:0007669"/>
    <property type="project" value="UniProtKB-EC"/>
</dbReference>
<proteinExistence type="inferred from homology"/>
<keyword evidence="5" id="KW-0808">Transferase</keyword>
<keyword evidence="6" id="KW-0812">Transmembrane</keyword>
<evidence type="ECO:0000256" key="8">
    <source>
        <dbReference type="ARBA" id="ARBA00022771"/>
    </source>
</evidence>
<feature type="chain" id="PRO_5043484247" description="RING-type E3 ubiquitin transferase" evidence="15">
    <location>
        <begin position="18"/>
        <end position="155"/>
    </location>
</feature>
<dbReference type="GO" id="GO:0016567">
    <property type="term" value="P:protein ubiquitination"/>
    <property type="evidence" value="ECO:0007669"/>
    <property type="project" value="InterPro"/>
</dbReference>
<feature type="domain" description="RING-type" evidence="16">
    <location>
        <begin position="87"/>
        <end position="129"/>
    </location>
</feature>
<dbReference type="CDD" id="cd16461">
    <property type="entry name" value="RING-H2_EL5-like"/>
    <property type="match status" value="1"/>
</dbReference>
<keyword evidence="9" id="KW-0833">Ubl conjugation pathway</keyword>
<keyword evidence="7" id="KW-0479">Metal-binding</keyword>
<evidence type="ECO:0000256" key="11">
    <source>
        <dbReference type="ARBA" id="ARBA00022989"/>
    </source>
</evidence>
<reference evidence="17" key="2">
    <citation type="submission" date="2021-12" db="EMBL/GenBank/DDBJ databases">
        <title>Resequencing data analysis of finger millet.</title>
        <authorList>
            <person name="Hatakeyama M."/>
            <person name="Aluri S."/>
            <person name="Balachadran M.T."/>
            <person name="Sivarajan S.R."/>
            <person name="Poveda L."/>
            <person name="Shimizu-Inatsugi R."/>
            <person name="Schlapbach R."/>
            <person name="Sreeman S.M."/>
            <person name="Shimizu K.K."/>
        </authorList>
    </citation>
    <scope>NUCLEOTIDE SEQUENCE</scope>
</reference>
<protein>
    <recommendedName>
        <fullName evidence="4">RING-type E3 ubiquitin transferase</fullName>
        <ecNumber evidence="4">2.3.2.27</ecNumber>
    </recommendedName>
</protein>
<keyword evidence="8 14" id="KW-0863">Zinc-finger</keyword>
<dbReference type="PANTHER" id="PTHR46905">
    <property type="entry name" value="RING-H2 FINGER PROTEIN ATL78"/>
    <property type="match status" value="1"/>
</dbReference>
<evidence type="ECO:0000313" key="17">
    <source>
        <dbReference type="EMBL" id="GJN28469.1"/>
    </source>
</evidence>
<keyword evidence="15" id="KW-0732">Signal</keyword>
<dbReference type="EMBL" id="BQKI01000080">
    <property type="protein sequence ID" value="GJN28469.1"/>
    <property type="molecule type" value="Genomic_DNA"/>
</dbReference>
<keyword evidence="12" id="KW-0472">Membrane</keyword>
<evidence type="ECO:0000256" key="5">
    <source>
        <dbReference type="ARBA" id="ARBA00022679"/>
    </source>
</evidence>
<evidence type="ECO:0000256" key="3">
    <source>
        <dbReference type="ARBA" id="ARBA00004906"/>
    </source>
</evidence>
<organism evidence="17 18">
    <name type="scientific">Eleusine coracana subsp. coracana</name>
    <dbReference type="NCBI Taxonomy" id="191504"/>
    <lineage>
        <taxon>Eukaryota</taxon>
        <taxon>Viridiplantae</taxon>
        <taxon>Streptophyta</taxon>
        <taxon>Embryophyta</taxon>
        <taxon>Tracheophyta</taxon>
        <taxon>Spermatophyta</taxon>
        <taxon>Magnoliopsida</taxon>
        <taxon>Liliopsida</taxon>
        <taxon>Poales</taxon>
        <taxon>Poaceae</taxon>
        <taxon>PACMAD clade</taxon>
        <taxon>Chloridoideae</taxon>
        <taxon>Cynodonteae</taxon>
        <taxon>Eleusininae</taxon>
        <taxon>Eleusine</taxon>
    </lineage>
</organism>
<comment type="caution">
    <text evidence="17">The sequence shown here is derived from an EMBL/GenBank/DDBJ whole genome shotgun (WGS) entry which is preliminary data.</text>
</comment>
<dbReference type="AlphaFoldDB" id="A0AAV5EYH7"/>
<dbReference type="SUPFAM" id="SSF57850">
    <property type="entry name" value="RING/U-box"/>
    <property type="match status" value="1"/>
</dbReference>
<feature type="signal peptide" evidence="15">
    <location>
        <begin position="1"/>
        <end position="17"/>
    </location>
</feature>
<evidence type="ECO:0000256" key="15">
    <source>
        <dbReference type="SAM" id="SignalP"/>
    </source>
</evidence>
<dbReference type="InterPro" id="IPR013083">
    <property type="entry name" value="Znf_RING/FYVE/PHD"/>
</dbReference>
<dbReference type="FunFam" id="3.30.40.10:FF:000187">
    <property type="entry name" value="E3 ubiquitin-protein ligase ATL6"/>
    <property type="match status" value="1"/>
</dbReference>
<comment type="similarity">
    <text evidence="13">Belongs to the RING-type zinc finger family. ATL subfamily.</text>
</comment>
<dbReference type="Gene3D" id="3.30.40.10">
    <property type="entry name" value="Zinc/RING finger domain, C3HC4 (zinc finger)"/>
    <property type="match status" value="1"/>
</dbReference>
<evidence type="ECO:0000256" key="10">
    <source>
        <dbReference type="ARBA" id="ARBA00022833"/>
    </source>
</evidence>
<dbReference type="SMART" id="SM00184">
    <property type="entry name" value="RING"/>
    <property type="match status" value="1"/>
</dbReference>
<comment type="catalytic activity">
    <reaction evidence="1">
        <text>S-ubiquitinyl-[E2 ubiquitin-conjugating enzyme]-L-cysteine + [acceptor protein]-L-lysine = [E2 ubiquitin-conjugating enzyme]-L-cysteine + N(6)-ubiquitinyl-[acceptor protein]-L-lysine.</text>
        <dbReference type="EC" id="2.3.2.27"/>
    </reaction>
</comment>
<dbReference type="InterPro" id="IPR001841">
    <property type="entry name" value="Znf_RING"/>
</dbReference>
<dbReference type="GO" id="GO:0008270">
    <property type="term" value="F:zinc ion binding"/>
    <property type="evidence" value="ECO:0007669"/>
    <property type="project" value="UniProtKB-KW"/>
</dbReference>
<evidence type="ECO:0000259" key="16">
    <source>
        <dbReference type="PROSITE" id="PS50089"/>
    </source>
</evidence>
<evidence type="ECO:0000256" key="12">
    <source>
        <dbReference type="ARBA" id="ARBA00023136"/>
    </source>
</evidence>
<gene>
    <name evidence="17" type="primary">gb16597</name>
    <name evidence="17" type="ORF">PR202_gb16597</name>
</gene>
<comment type="subcellular location">
    <subcellularLocation>
        <location evidence="2">Membrane</location>
        <topology evidence="2">Single-pass membrane protein</topology>
    </subcellularLocation>
</comment>
<evidence type="ECO:0000256" key="6">
    <source>
        <dbReference type="ARBA" id="ARBA00022692"/>
    </source>
</evidence>
<keyword evidence="18" id="KW-1185">Reference proteome</keyword>
<sequence length="155" mass="16087">MVIILAALLCILICALALNSLLRCARHCLAAAPAAATTTTITTVVVAAAAVSGLDKTELRKIPVVEYETSKDGGGGGVHDDDTSTECAICLGEFVDGEKVRLLPRCRHGFHVGCIDAWLAAHSSCPICRNSLLLEEDDHHHGAAGEATTVAGEAT</sequence>
<dbReference type="PANTHER" id="PTHR46905:SF21">
    <property type="entry name" value="RING-TYPE E3 UBIQUITIN TRANSFERASE"/>
    <property type="match status" value="1"/>
</dbReference>
<dbReference type="GO" id="GO:0016020">
    <property type="term" value="C:membrane"/>
    <property type="evidence" value="ECO:0007669"/>
    <property type="project" value="UniProtKB-SubCell"/>
</dbReference>
<accession>A0AAV5EYH7</accession>
<dbReference type="Pfam" id="PF13639">
    <property type="entry name" value="zf-RING_2"/>
    <property type="match status" value="1"/>
</dbReference>
<keyword evidence="11" id="KW-1133">Transmembrane helix</keyword>
<dbReference type="InterPro" id="IPR044602">
    <property type="entry name" value="ATL10/ATL72-79-like"/>
</dbReference>
<evidence type="ECO:0000256" key="9">
    <source>
        <dbReference type="ARBA" id="ARBA00022786"/>
    </source>
</evidence>
<evidence type="ECO:0000256" key="14">
    <source>
        <dbReference type="PROSITE-ProRule" id="PRU00175"/>
    </source>
</evidence>
<dbReference type="EC" id="2.3.2.27" evidence="4"/>
<dbReference type="PROSITE" id="PS50089">
    <property type="entry name" value="ZF_RING_2"/>
    <property type="match status" value="1"/>
</dbReference>
<name>A0AAV5EYH7_ELECO</name>
<evidence type="ECO:0000313" key="18">
    <source>
        <dbReference type="Proteomes" id="UP001054889"/>
    </source>
</evidence>
<dbReference type="Proteomes" id="UP001054889">
    <property type="component" value="Unassembled WGS sequence"/>
</dbReference>
<comment type="pathway">
    <text evidence="3">Protein modification; protein ubiquitination.</text>
</comment>
<evidence type="ECO:0000256" key="4">
    <source>
        <dbReference type="ARBA" id="ARBA00012483"/>
    </source>
</evidence>
<evidence type="ECO:0000256" key="7">
    <source>
        <dbReference type="ARBA" id="ARBA00022723"/>
    </source>
</evidence>
<evidence type="ECO:0000256" key="2">
    <source>
        <dbReference type="ARBA" id="ARBA00004167"/>
    </source>
</evidence>